<evidence type="ECO:0000256" key="3">
    <source>
        <dbReference type="ARBA" id="ARBA00022692"/>
    </source>
</evidence>
<dbReference type="InterPro" id="IPR003838">
    <property type="entry name" value="ABC3_permease_C"/>
</dbReference>
<comment type="caution">
    <text evidence="8">The sequence shown here is derived from an EMBL/GenBank/DDBJ whole genome shotgun (WGS) entry which is preliminary data.</text>
</comment>
<dbReference type="EMBL" id="NFCY01000009">
    <property type="protein sequence ID" value="OTX55240.1"/>
    <property type="molecule type" value="Genomic_DNA"/>
</dbReference>
<evidence type="ECO:0000256" key="4">
    <source>
        <dbReference type="ARBA" id="ARBA00022989"/>
    </source>
</evidence>
<dbReference type="GO" id="GO:0005886">
    <property type="term" value="C:plasma membrane"/>
    <property type="evidence" value="ECO:0007669"/>
    <property type="project" value="UniProtKB-SubCell"/>
</dbReference>
<keyword evidence="5 6" id="KW-0472">Membrane</keyword>
<evidence type="ECO:0000313" key="9">
    <source>
        <dbReference type="Proteomes" id="UP000194733"/>
    </source>
</evidence>
<evidence type="ECO:0000256" key="1">
    <source>
        <dbReference type="ARBA" id="ARBA00004651"/>
    </source>
</evidence>
<evidence type="ECO:0000256" key="2">
    <source>
        <dbReference type="ARBA" id="ARBA00022475"/>
    </source>
</evidence>
<dbReference type="RefSeq" id="WP_087956177.1">
    <property type="nucleotide sequence ID" value="NZ_NFCY01000009.1"/>
</dbReference>
<keyword evidence="4 6" id="KW-1133">Transmembrane helix</keyword>
<organism evidence="8 9">
    <name type="scientific">Bacillus thuringiensis serovar sooncheon</name>
    <dbReference type="NCBI Taxonomy" id="180891"/>
    <lineage>
        <taxon>Bacteria</taxon>
        <taxon>Bacillati</taxon>
        <taxon>Bacillota</taxon>
        <taxon>Bacilli</taxon>
        <taxon>Bacillales</taxon>
        <taxon>Bacillaceae</taxon>
        <taxon>Bacillus</taxon>
        <taxon>Bacillus cereus group</taxon>
    </lineage>
</organism>
<dbReference type="Proteomes" id="UP000194733">
    <property type="component" value="Unassembled WGS sequence"/>
</dbReference>
<evidence type="ECO:0000259" key="7">
    <source>
        <dbReference type="Pfam" id="PF02687"/>
    </source>
</evidence>
<dbReference type="PANTHER" id="PTHR30572:SF9">
    <property type="entry name" value="ABC TRANSPORTER PERMEASE PROTEIN"/>
    <property type="match status" value="1"/>
</dbReference>
<evidence type="ECO:0000256" key="6">
    <source>
        <dbReference type="SAM" id="Phobius"/>
    </source>
</evidence>
<accession>A0A9Q5X5B7</accession>
<reference evidence="8 9" key="1">
    <citation type="submission" date="2016-10" db="EMBL/GenBank/DDBJ databases">
        <title>Comparative genomics of Bacillus thuringiensis reveals a path to pathogens against multiple invertebrate hosts.</title>
        <authorList>
            <person name="Zheng J."/>
            <person name="Gao Q."/>
            <person name="Liu H."/>
            <person name="Peng D."/>
            <person name="Ruan L."/>
            <person name="Sun M."/>
        </authorList>
    </citation>
    <scope>NUCLEOTIDE SEQUENCE [LARGE SCALE GENOMIC DNA]</scope>
    <source>
        <strain evidence="8">BGSC 4BB1</strain>
    </source>
</reference>
<proteinExistence type="predicted"/>
<keyword evidence="2" id="KW-1003">Cell membrane</keyword>
<feature type="transmembrane region" description="Helical" evidence="6">
    <location>
        <begin position="316"/>
        <end position="337"/>
    </location>
</feature>
<comment type="subcellular location">
    <subcellularLocation>
        <location evidence="1">Cell membrane</location>
        <topology evidence="1">Multi-pass membrane protein</topology>
    </subcellularLocation>
</comment>
<sequence>MNFMKRAILSMKKRIGTSLILMAVFLIVTNLVLSGFTIQNASKKAADAARKKLGADVTLGLDFDKLGQKARETGEMPKPPQLNIKETDQLAKSKYVKDYNYITNTFGISDGLKLVGASDEEEGKGKVGMAAVRGGSSSGTEIDMNASFTIEGVRKTALQESFKNGKSKIIEGKPITEQMKNQNVALMEKRLAELNNLKVGDKVKVQSGDKKETLEIEIIGIYETNEQAMGQQAPPIMDPANKLYMPHSTMKKLKLDQGINSVQVVYFLNDPQYIDAFKKEAKKSDIDFNYFKLDAHDSLYKQMIGPIQNISSTSQMIIYIVSIAGAIILGLIIMLSIKGRRKEMGILLSIGEKKWKLMAQFVVEVVCIAILAFGLSITTGAKVSQYMGDNLLSSEIAIASEETAPPQNGTVMVSGPGGTLQNQKEDPIDKIDVSVTGEDVGKMGGIGLAIAIIATLLPALSILRLNPKQILLKDE</sequence>
<dbReference type="PANTHER" id="PTHR30572">
    <property type="entry name" value="MEMBRANE COMPONENT OF TRANSPORTER-RELATED"/>
    <property type="match status" value="1"/>
</dbReference>
<dbReference type="InterPro" id="IPR050250">
    <property type="entry name" value="Macrolide_Exporter_MacB"/>
</dbReference>
<dbReference type="GO" id="GO:0022857">
    <property type="term" value="F:transmembrane transporter activity"/>
    <property type="evidence" value="ECO:0007669"/>
    <property type="project" value="TreeGrafter"/>
</dbReference>
<name>A0A9Q5X5B7_BACTU</name>
<feature type="transmembrane region" description="Helical" evidence="6">
    <location>
        <begin position="357"/>
        <end position="377"/>
    </location>
</feature>
<evidence type="ECO:0000313" key="8">
    <source>
        <dbReference type="EMBL" id="OTX55240.1"/>
    </source>
</evidence>
<dbReference type="AlphaFoldDB" id="A0A9Q5X5B7"/>
<gene>
    <name evidence="8" type="ORF">BK724_01360</name>
</gene>
<dbReference type="Pfam" id="PF02687">
    <property type="entry name" value="FtsX"/>
    <property type="match status" value="1"/>
</dbReference>
<evidence type="ECO:0000256" key="5">
    <source>
        <dbReference type="ARBA" id="ARBA00023136"/>
    </source>
</evidence>
<feature type="domain" description="ABC3 transporter permease C-terminal" evidence="7">
    <location>
        <begin position="316"/>
        <end position="467"/>
    </location>
</feature>
<protein>
    <submittedName>
        <fullName evidence="8">Permease</fullName>
    </submittedName>
</protein>
<keyword evidence="3 6" id="KW-0812">Transmembrane</keyword>
<feature type="transmembrane region" description="Helical" evidence="6">
    <location>
        <begin position="443"/>
        <end position="463"/>
    </location>
</feature>